<dbReference type="InterPro" id="IPR036394">
    <property type="entry name" value="Ribosomal_uL22_sf"/>
</dbReference>
<keyword evidence="12 19" id="KW-1133">Transmembrane helix</keyword>
<dbReference type="CDD" id="cd00336">
    <property type="entry name" value="Ribosomal_L22"/>
    <property type="match status" value="1"/>
</dbReference>
<evidence type="ECO:0000256" key="3">
    <source>
        <dbReference type="ARBA" id="ARBA00009451"/>
    </source>
</evidence>
<proteinExistence type="inferred from homology"/>
<dbReference type="SUPFAM" id="SSF53187">
    <property type="entry name" value="Zn-dependent exopeptidases"/>
    <property type="match status" value="1"/>
</dbReference>
<keyword evidence="14 19" id="KW-0472">Membrane</keyword>
<comment type="cofactor">
    <cofactor evidence="1">
        <name>Zn(2+)</name>
        <dbReference type="ChEBI" id="CHEBI:29105"/>
    </cofactor>
</comment>
<evidence type="ECO:0000256" key="12">
    <source>
        <dbReference type="ARBA" id="ARBA00022989"/>
    </source>
</evidence>
<accession>A0AAE1Y561</accession>
<evidence type="ECO:0000256" key="15">
    <source>
        <dbReference type="ARBA" id="ARBA00023180"/>
    </source>
</evidence>
<dbReference type="InterPro" id="IPR007484">
    <property type="entry name" value="Peptidase_M28"/>
</dbReference>
<evidence type="ECO:0000256" key="6">
    <source>
        <dbReference type="ARBA" id="ARBA00022692"/>
    </source>
</evidence>
<keyword evidence="5" id="KW-0645">Protease</keyword>
<dbReference type="InterPro" id="IPR048024">
    <property type="entry name" value="Fxna-like_M28_dom"/>
</dbReference>
<keyword evidence="10" id="KW-0862">Zinc</keyword>
<dbReference type="SUPFAM" id="SSF54843">
    <property type="entry name" value="Ribosomal protein L22"/>
    <property type="match status" value="1"/>
</dbReference>
<keyword evidence="23" id="KW-1185">Reference proteome</keyword>
<feature type="transmembrane region" description="Helical" evidence="19">
    <location>
        <begin position="16"/>
        <end position="35"/>
    </location>
</feature>
<protein>
    <submittedName>
        <fullName evidence="22">60S ribosomal protein L17-2</fullName>
    </submittedName>
</protein>
<reference evidence="22" key="1">
    <citation type="submission" date="2020-06" db="EMBL/GenBank/DDBJ databases">
        <authorList>
            <person name="Li T."/>
            <person name="Hu X."/>
            <person name="Zhang T."/>
            <person name="Song X."/>
            <person name="Zhang H."/>
            <person name="Dai N."/>
            <person name="Sheng W."/>
            <person name="Hou X."/>
            <person name="Wei L."/>
        </authorList>
    </citation>
    <scope>NUCLEOTIDE SEQUENCE</scope>
    <source>
        <strain evidence="22">3651</strain>
        <tissue evidence="22">Leaf</tissue>
    </source>
</reference>
<dbReference type="InterPro" id="IPR045175">
    <property type="entry name" value="M28_fam"/>
</dbReference>
<dbReference type="Proteomes" id="UP001293254">
    <property type="component" value="Unassembled WGS sequence"/>
</dbReference>
<evidence type="ECO:0000259" key="21">
    <source>
        <dbReference type="Pfam" id="PF22248"/>
    </source>
</evidence>
<dbReference type="NCBIfam" id="TIGR01038">
    <property type="entry name" value="uL22_arch_euk"/>
    <property type="match status" value="1"/>
</dbReference>
<keyword evidence="13" id="KW-0482">Metalloprotease</keyword>
<dbReference type="FunFam" id="3.40.630.10:FF:000008">
    <property type="entry name" value="Endoplasmic reticulum metallopeptidase 1"/>
    <property type="match status" value="1"/>
</dbReference>
<keyword evidence="6 19" id="KW-0812">Transmembrane</keyword>
<evidence type="ECO:0000313" key="22">
    <source>
        <dbReference type="EMBL" id="KAK4423941.1"/>
    </source>
</evidence>
<comment type="similarity">
    <text evidence="4">Belongs to the peptidase M28 family.</text>
</comment>
<dbReference type="GO" id="GO:0046872">
    <property type="term" value="F:metal ion binding"/>
    <property type="evidence" value="ECO:0007669"/>
    <property type="project" value="UniProtKB-KW"/>
</dbReference>
<evidence type="ECO:0000256" key="19">
    <source>
        <dbReference type="SAM" id="Phobius"/>
    </source>
</evidence>
<comment type="subcellular location">
    <subcellularLocation>
        <location evidence="2">Endoplasmic reticulum membrane</location>
        <topology evidence="2">Multi-pass membrane protein</topology>
    </subcellularLocation>
</comment>
<evidence type="ECO:0000256" key="16">
    <source>
        <dbReference type="ARBA" id="ARBA00023274"/>
    </source>
</evidence>
<evidence type="ECO:0000256" key="4">
    <source>
        <dbReference type="ARBA" id="ARBA00010918"/>
    </source>
</evidence>
<sequence>MALLRLSSGDVKGFKVLFTLLILCGLISYLVYNVIHMKFVTPLGVDAPLDRFSEARAIEHVRVLAEDIGNRQEGTPGLREAAVYIKTQLELIKERAGPNVRIEIEETVVNGSFNMIFLGHSISLTYRNHTNILMRISSVDSQDTDPSVLLNGHFDTPPGSPGAGDCGSCVASLLELARLTVDSGWTPPRPIIFLFNGAEELFMLGSHGFMTSHRWRDTVGAFIDVEASGTGGFDLVCQSGPGSWPAYIYAQSAVYPMANSAAQDFFGAVPGDTDYRMFARDYGDIPGLDVIFLLGGYYYHTASDTVERLLFANPYLAFVMFLPCSLAGLLVPRVLWKQFPLSQDVSALALSREELLDEARFWGAFGFYSFLTLAYLVSGLGGGFVTFLASFFMLPSWISFRLSVKFFGHQSLRSTACYVVPLVPCLIYSIYFGGFFAVFLIEKMGMSGTHPPPYGFFVADVIVAAVLGLVTGWCVGPLLPVVGKWLAKSSIIQFLLHGTILALAVSSQFFPYSKDAPKRVVLQHSVRTIDANQILDVSFDFAVVDSNSLMFVFKHAPEVVKKVHGNRELSFDTANQSDPETWMGIFPISAMFSRTLKFPTKTEDILKQYKYFPHLSTDKSQANSVGGPRRVNLEFSLGSSKEVWVAVLNITGPLSNWSFANNKLPAPLKVGNGPLSYICRLSGASHENWKFWLEANSSEPLRVDVAVVDQHLTESAKKLKGLFPRFHIYKTRRKLCSVALLPKRNPQGVAFSPEAAATMVKYSREPDNPTKSCKARGSDLRVHFKNTRETAHAIRKLPLAKAKRYLEDVLAHKQAIPFTRFCGGVGRTAQAKNRHSNGQGRWPVKSAKFILDLLKNAESNAEMHSTFLTFKLTRPRSKRRRTYRAHGRINPYMSSPCHIELILSEKEEPVKKEPESQLATSKPRKA</sequence>
<feature type="region of interest" description="Disordered" evidence="18">
    <location>
        <begin position="904"/>
        <end position="926"/>
    </location>
</feature>
<comment type="caution">
    <text evidence="22">The sequence shown here is derived from an EMBL/GenBank/DDBJ whole genome shotgun (WGS) entry which is preliminary data.</text>
</comment>
<feature type="transmembrane region" description="Helical" evidence="19">
    <location>
        <begin position="491"/>
        <end position="510"/>
    </location>
</feature>
<dbReference type="Gene3D" id="3.40.630.10">
    <property type="entry name" value="Zn peptidases"/>
    <property type="match status" value="1"/>
</dbReference>
<feature type="transmembrane region" description="Helical" evidence="19">
    <location>
        <begin position="282"/>
        <end position="300"/>
    </location>
</feature>
<evidence type="ECO:0000256" key="1">
    <source>
        <dbReference type="ARBA" id="ARBA00001947"/>
    </source>
</evidence>
<reference evidence="22" key="2">
    <citation type="journal article" date="2024" name="Plant">
        <title>Genomic evolution and insights into agronomic trait innovations of Sesamum species.</title>
        <authorList>
            <person name="Miao H."/>
            <person name="Wang L."/>
            <person name="Qu L."/>
            <person name="Liu H."/>
            <person name="Sun Y."/>
            <person name="Le M."/>
            <person name="Wang Q."/>
            <person name="Wei S."/>
            <person name="Zheng Y."/>
            <person name="Lin W."/>
            <person name="Duan Y."/>
            <person name="Cao H."/>
            <person name="Xiong S."/>
            <person name="Wang X."/>
            <person name="Wei L."/>
            <person name="Li C."/>
            <person name="Ma Q."/>
            <person name="Ju M."/>
            <person name="Zhao R."/>
            <person name="Li G."/>
            <person name="Mu C."/>
            <person name="Tian Q."/>
            <person name="Mei H."/>
            <person name="Zhang T."/>
            <person name="Gao T."/>
            <person name="Zhang H."/>
        </authorList>
    </citation>
    <scope>NUCLEOTIDE SEQUENCE</scope>
    <source>
        <strain evidence="22">3651</strain>
    </source>
</reference>
<feature type="transmembrane region" description="Helical" evidence="19">
    <location>
        <begin position="453"/>
        <end position="479"/>
    </location>
</feature>
<keyword evidence="16 17" id="KW-0687">Ribonucleoprotein</keyword>
<dbReference type="PANTHER" id="PTHR12147">
    <property type="entry name" value="METALLOPEPTIDASE M28 FAMILY MEMBER"/>
    <property type="match status" value="1"/>
</dbReference>
<evidence type="ECO:0000256" key="7">
    <source>
        <dbReference type="ARBA" id="ARBA00022723"/>
    </source>
</evidence>
<feature type="domain" description="Endoplasmic reticulum metallopeptidase 1-like C-terminal" evidence="21">
    <location>
        <begin position="516"/>
        <end position="722"/>
    </location>
</feature>
<evidence type="ECO:0000256" key="9">
    <source>
        <dbReference type="ARBA" id="ARBA00022824"/>
    </source>
</evidence>
<dbReference type="GO" id="GO:0015934">
    <property type="term" value="C:large ribosomal subunit"/>
    <property type="evidence" value="ECO:0007669"/>
    <property type="project" value="InterPro"/>
</dbReference>
<dbReference type="Pfam" id="PF04389">
    <property type="entry name" value="Peptidase_M28"/>
    <property type="match status" value="1"/>
</dbReference>
<dbReference type="EMBL" id="JACGWO010000007">
    <property type="protein sequence ID" value="KAK4423941.1"/>
    <property type="molecule type" value="Genomic_DNA"/>
</dbReference>
<comment type="similarity">
    <text evidence="3 17">Belongs to the universal ribosomal protein uL22 family.</text>
</comment>
<name>A0AAE1Y561_9LAMI</name>
<keyword evidence="15" id="KW-0325">Glycoprotein</keyword>
<feature type="transmembrane region" description="Helical" evidence="19">
    <location>
        <begin position="312"/>
        <end position="331"/>
    </location>
</feature>
<evidence type="ECO:0000256" key="13">
    <source>
        <dbReference type="ARBA" id="ARBA00023049"/>
    </source>
</evidence>
<dbReference type="GO" id="GO:0008235">
    <property type="term" value="F:metalloexopeptidase activity"/>
    <property type="evidence" value="ECO:0007669"/>
    <property type="project" value="InterPro"/>
</dbReference>
<dbReference type="PROSITE" id="PS00464">
    <property type="entry name" value="RIBOSOMAL_L22"/>
    <property type="match status" value="1"/>
</dbReference>
<dbReference type="GO" id="GO:0003735">
    <property type="term" value="F:structural constituent of ribosome"/>
    <property type="evidence" value="ECO:0007669"/>
    <property type="project" value="InterPro"/>
</dbReference>
<evidence type="ECO:0000256" key="14">
    <source>
        <dbReference type="ARBA" id="ARBA00023136"/>
    </source>
</evidence>
<evidence type="ECO:0000256" key="2">
    <source>
        <dbReference type="ARBA" id="ARBA00004477"/>
    </source>
</evidence>
<feature type="domain" description="Peptidase M28" evidence="20">
    <location>
        <begin position="131"/>
        <end position="308"/>
    </location>
</feature>
<keyword evidence="7" id="KW-0479">Metal-binding</keyword>
<dbReference type="Pfam" id="PF00237">
    <property type="entry name" value="Ribosomal_L22"/>
    <property type="match status" value="1"/>
</dbReference>
<feature type="compositionally biased region" description="Basic and acidic residues" evidence="18">
    <location>
        <begin position="904"/>
        <end position="915"/>
    </location>
</feature>
<dbReference type="InterPro" id="IPR018260">
    <property type="entry name" value="Ribosomal_uL22_CS"/>
</dbReference>
<dbReference type="Gene3D" id="3.90.470.10">
    <property type="entry name" value="Ribosomal protein L22/L17"/>
    <property type="match status" value="1"/>
</dbReference>
<evidence type="ECO:0000256" key="18">
    <source>
        <dbReference type="SAM" id="MobiDB-lite"/>
    </source>
</evidence>
<dbReference type="InterPro" id="IPR001063">
    <property type="entry name" value="Ribosomal_uL22"/>
</dbReference>
<dbReference type="Pfam" id="PF22248">
    <property type="entry name" value="ERMP1_C"/>
    <property type="match status" value="1"/>
</dbReference>
<evidence type="ECO:0000256" key="5">
    <source>
        <dbReference type="ARBA" id="ARBA00022670"/>
    </source>
</evidence>
<dbReference type="GO" id="GO:0006508">
    <property type="term" value="P:proteolysis"/>
    <property type="evidence" value="ECO:0007669"/>
    <property type="project" value="UniProtKB-KW"/>
</dbReference>
<keyword evidence="9" id="KW-0256">Endoplasmic reticulum</keyword>
<evidence type="ECO:0000256" key="11">
    <source>
        <dbReference type="ARBA" id="ARBA00022980"/>
    </source>
</evidence>
<dbReference type="CDD" id="cd03875">
    <property type="entry name" value="M28_Fxna_like"/>
    <property type="match status" value="1"/>
</dbReference>
<feature type="transmembrane region" description="Helical" evidence="19">
    <location>
        <begin position="384"/>
        <end position="404"/>
    </location>
</feature>
<dbReference type="InterPro" id="IPR005721">
    <property type="entry name" value="Ribosomal_uL22_euk/arc"/>
</dbReference>
<evidence type="ECO:0000313" key="23">
    <source>
        <dbReference type="Proteomes" id="UP001293254"/>
    </source>
</evidence>
<dbReference type="PANTHER" id="PTHR12147:SF22">
    <property type="entry name" value="ENDOPLASMIC RETICULUM METALLOPEPTIDASE 1"/>
    <property type="match status" value="1"/>
</dbReference>
<dbReference type="AlphaFoldDB" id="A0AAE1Y561"/>
<evidence type="ECO:0000259" key="20">
    <source>
        <dbReference type="Pfam" id="PF04389"/>
    </source>
</evidence>
<keyword evidence="11 17" id="KW-0689">Ribosomal protein</keyword>
<evidence type="ECO:0000256" key="8">
    <source>
        <dbReference type="ARBA" id="ARBA00022801"/>
    </source>
</evidence>
<gene>
    <name evidence="22" type="ORF">Salat_1977000</name>
</gene>
<keyword evidence="8" id="KW-0378">Hydrolase</keyword>
<dbReference type="GO" id="GO:0006412">
    <property type="term" value="P:translation"/>
    <property type="evidence" value="ECO:0007669"/>
    <property type="project" value="InterPro"/>
</dbReference>
<dbReference type="InterPro" id="IPR053973">
    <property type="entry name" value="ERMP1-like_C"/>
</dbReference>
<dbReference type="GO" id="GO:0005789">
    <property type="term" value="C:endoplasmic reticulum membrane"/>
    <property type="evidence" value="ECO:0007669"/>
    <property type="project" value="UniProtKB-SubCell"/>
</dbReference>
<evidence type="ECO:0000256" key="17">
    <source>
        <dbReference type="RuleBase" id="RU004005"/>
    </source>
</evidence>
<organism evidence="22 23">
    <name type="scientific">Sesamum alatum</name>
    <dbReference type="NCBI Taxonomy" id="300844"/>
    <lineage>
        <taxon>Eukaryota</taxon>
        <taxon>Viridiplantae</taxon>
        <taxon>Streptophyta</taxon>
        <taxon>Embryophyta</taxon>
        <taxon>Tracheophyta</taxon>
        <taxon>Spermatophyta</taxon>
        <taxon>Magnoliopsida</taxon>
        <taxon>eudicotyledons</taxon>
        <taxon>Gunneridae</taxon>
        <taxon>Pentapetalae</taxon>
        <taxon>asterids</taxon>
        <taxon>lamiids</taxon>
        <taxon>Lamiales</taxon>
        <taxon>Pedaliaceae</taxon>
        <taxon>Sesamum</taxon>
    </lineage>
</organism>
<feature type="transmembrane region" description="Helical" evidence="19">
    <location>
        <begin position="416"/>
        <end position="441"/>
    </location>
</feature>
<evidence type="ECO:0000256" key="10">
    <source>
        <dbReference type="ARBA" id="ARBA00022833"/>
    </source>
</evidence>